<evidence type="ECO:0000313" key="10">
    <source>
        <dbReference type="EMBL" id="MCD9874996.1"/>
    </source>
</evidence>
<dbReference type="Gene3D" id="1.20.140.10">
    <property type="entry name" value="Butyryl-CoA Dehydrogenase, subunit A, domain 3"/>
    <property type="match status" value="1"/>
</dbReference>
<evidence type="ECO:0000256" key="5">
    <source>
        <dbReference type="ARBA" id="ARBA00023002"/>
    </source>
</evidence>
<sequence>MRRDDPGDPDHTDFLAADHGGFRTRIRDLLDSLVSPNAEDWENERRISRSGWRSLGESGLLSLAHAGPCFLHSAIFLEELGGLGFGGIRASVAVHAYMASSYLHLFGTEEQRQRYLPGARQGRLIAALALTESTAGSDLRDLVTRAHPTEHGYRVTGEKLYVANGSQADFLITLATSRPPGDGNGLSAASLLVVDADADGVSRHPEPMLGWHSADMCRVRLTDVDVGADRLVGRPDRALLHLVQALDFERLVAGMLAVGGVRHCLALLRAFVREHRVKGVPLGTHQAVRHRIAELESSYELVRHYGYRAAWLQANGRLDTHTASVLKLRATELAVTAAQTCLQFHGARGYAADAVAARLYRDAMAGPIAGGASELLRDLVYETK</sequence>
<dbReference type="InterPro" id="IPR013786">
    <property type="entry name" value="AcylCoA_DH/ox_N"/>
</dbReference>
<dbReference type="GO" id="GO:0033539">
    <property type="term" value="P:fatty acid beta-oxidation using acyl-CoA dehydrogenase"/>
    <property type="evidence" value="ECO:0007669"/>
    <property type="project" value="TreeGrafter"/>
</dbReference>
<keyword evidence="5 6" id="KW-0560">Oxidoreductase</keyword>
<keyword evidence="3 6" id="KW-0285">Flavoprotein</keyword>
<dbReference type="PANTHER" id="PTHR48083:SF6">
    <property type="entry name" value="ACYL-COA DEHYDROGENASE 6"/>
    <property type="match status" value="1"/>
</dbReference>
<evidence type="ECO:0000259" key="9">
    <source>
        <dbReference type="Pfam" id="PF02771"/>
    </source>
</evidence>
<dbReference type="AlphaFoldDB" id="A0A9Q3VMF7"/>
<dbReference type="PANTHER" id="PTHR48083">
    <property type="entry name" value="MEDIUM-CHAIN SPECIFIC ACYL-COA DEHYDROGENASE, MITOCHONDRIAL-RELATED"/>
    <property type="match status" value="1"/>
</dbReference>
<dbReference type="SUPFAM" id="SSF56645">
    <property type="entry name" value="Acyl-CoA dehydrogenase NM domain-like"/>
    <property type="match status" value="1"/>
</dbReference>
<comment type="similarity">
    <text evidence="2 6">Belongs to the acyl-CoA dehydrogenase family.</text>
</comment>
<dbReference type="Pfam" id="PF02770">
    <property type="entry name" value="Acyl-CoA_dh_M"/>
    <property type="match status" value="1"/>
</dbReference>
<evidence type="ECO:0000256" key="4">
    <source>
        <dbReference type="ARBA" id="ARBA00022827"/>
    </source>
</evidence>
<comment type="caution">
    <text evidence="10">The sequence shown here is derived from an EMBL/GenBank/DDBJ whole genome shotgun (WGS) entry which is preliminary data.</text>
</comment>
<dbReference type="InterPro" id="IPR046373">
    <property type="entry name" value="Acyl-CoA_Oxase/DH_mid-dom_sf"/>
</dbReference>
<feature type="domain" description="Acyl-CoA dehydrogenase/oxidase N-terminal" evidence="9">
    <location>
        <begin position="18"/>
        <end position="122"/>
    </location>
</feature>
<evidence type="ECO:0000313" key="11">
    <source>
        <dbReference type="Proteomes" id="UP001108029"/>
    </source>
</evidence>
<feature type="domain" description="Acyl-CoA oxidase/dehydrogenase middle" evidence="8">
    <location>
        <begin position="127"/>
        <end position="224"/>
    </location>
</feature>
<dbReference type="InterPro" id="IPR036250">
    <property type="entry name" value="AcylCo_DH-like_C"/>
</dbReference>
<dbReference type="EMBL" id="JAJSBI010000006">
    <property type="protein sequence ID" value="MCD9874996.1"/>
    <property type="molecule type" value="Genomic_DNA"/>
</dbReference>
<keyword evidence="4 6" id="KW-0274">FAD</keyword>
<proteinExistence type="inferred from homology"/>
<dbReference type="InterPro" id="IPR009100">
    <property type="entry name" value="AcylCoA_DH/oxidase_NM_dom_sf"/>
</dbReference>
<organism evidence="10 11">
    <name type="scientific">Streptomyces guryensis</name>
    <dbReference type="NCBI Taxonomy" id="2886947"/>
    <lineage>
        <taxon>Bacteria</taxon>
        <taxon>Bacillati</taxon>
        <taxon>Actinomycetota</taxon>
        <taxon>Actinomycetes</taxon>
        <taxon>Kitasatosporales</taxon>
        <taxon>Streptomycetaceae</taxon>
        <taxon>Streptomyces</taxon>
    </lineage>
</organism>
<dbReference type="Pfam" id="PF02771">
    <property type="entry name" value="Acyl-CoA_dh_N"/>
    <property type="match status" value="1"/>
</dbReference>
<reference evidence="10" key="1">
    <citation type="submission" date="2021-12" db="EMBL/GenBank/DDBJ databases">
        <authorList>
            <person name="Lee J.-H."/>
            <person name="Kim S.-B."/>
        </authorList>
    </citation>
    <scope>NUCLEOTIDE SEQUENCE</scope>
    <source>
        <strain evidence="10">NR30</strain>
    </source>
</reference>
<evidence type="ECO:0000259" key="7">
    <source>
        <dbReference type="Pfam" id="PF00441"/>
    </source>
</evidence>
<accession>A0A9Q3VMF7</accession>
<evidence type="ECO:0000259" key="8">
    <source>
        <dbReference type="Pfam" id="PF02770"/>
    </source>
</evidence>
<evidence type="ECO:0000256" key="3">
    <source>
        <dbReference type="ARBA" id="ARBA00022630"/>
    </source>
</evidence>
<dbReference type="GO" id="GO:0003995">
    <property type="term" value="F:acyl-CoA dehydrogenase activity"/>
    <property type="evidence" value="ECO:0007669"/>
    <property type="project" value="TreeGrafter"/>
</dbReference>
<comment type="cofactor">
    <cofactor evidence="1 6">
        <name>FAD</name>
        <dbReference type="ChEBI" id="CHEBI:57692"/>
    </cofactor>
</comment>
<dbReference type="InterPro" id="IPR009075">
    <property type="entry name" value="AcylCo_DH/oxidase_C"/>
</dbReference>
<protein>
    <submittedName>
        <fullName evidence="10">Acyl-CoA dehydrogenase family protein</fullName>
    </submittedName>
</protein>
<dbReference type="GO" id="GO:0005737">
    <property type="term" value="C:cytoplasm"/>
    <property type="evidence" value="ECO:0007669"/>
    <property type="project" value="TreeGrafter"/>
</dbReference>
<evidence type="ECO:0000256" key="1">
    <source>
        <dbReference type="ARBA" id="ARBA00001974"/>
    </source>
</evidence>
<evidence type="ECO:0000256" key="6">
    <source>
        <dbReference type="RuleBase" id="RU362125"/>
    </source>
</evidence>
<dbReference type="SUPFAM" id="SSF47203">
    <property type="entry name" value="Acyl-CoA dehydrogenase C-terminal domain-like"/>
    <property type="match status" value="1"/>
</dbReference>
<dbReference type="RefSeq" id="WP_232649118.1">
    <property type="nucleotide sequence ID" value="NZ_JAJSBI010000006.1"/>
</dbReference>
<dbReference type="GO" id="GO:0050660">
    <property type="term" value="F:flavin adenine dinucleotide binding"/>
    <property type="evidence" value="ECO:0007669"/>
    <property type="project" value="InterPro"/>
</dbReference>
<feature type="domain" description="Acyl-CoA dehydrogenase/oxidase C-terminal" evidence="7">
    <location>
        <begin position="244"/>
        <end position="382"/>
    </location>
</feature>
<dbReference type="Gene3D" id="1.10.540.10">
    <property type="entry name" value="Acyl-CoA dehydrogenase/oxidase, N-terminal domain"/>
    <property type="match status" value="1"/>
</dbReference>
<dbReference type="InterPro" id="IPR037069">
    <property type="entry name" value="AcylCoA_DH/ox_N_sf"/>
</dbReference>
<name>A0A9Q3VMF7_9ACTN</name>
<gene>
    <name evidence="10" type="ORF">LJ657_15185</name>
</gene>
<keyword evidence="11" id="KW-1185">Reference proteome</keyword>
<dbReference type="Pfam" id="PF00441">
    <property type="entry name" value="Acyl-CoA_dh_1"/>
    <property type="match status" value="1"/>
</dbReference>
<evidence type="ECO:0000256" key="2">
    <source>
        <dbReference type="ARBA" id="ARBA00009347"/>
    </source>
</evidence>
<dbReference type="InterPro" id="IPR050741">
    <property type="entry name" value="Acyl-CoA_dehydrogenase"/>
</dbReference>
<dbReference type="InterPro" id="IPR006091">
    <property type="entry name" value="Acyl-CoA_Oxase/DH_mid-dom"/>
</dbReference>
<dbReference type="Gene3D" id="2.40.110.10">
    <property type="entry name" value="Butyryl-CoA Dehydrogenase, subunit A, domain 2"/>
    <property type="match status" value="1"/>
</dbReference>
<dbReference type="Proteomes" id="UP001108029">
    <property type="component" value="Unassembled WGS sequence"/>
</dbReference>